<name>T0KTI2_9BACT</name>
<dbReference type="OrthoDB" id="5334719at2"/>
<dbReference type="eggNOG" id="ENOG50319NZ">
    <property type="taxonomic scope" value="Bacteria"/>
</dbReference>
<evidence type="ECO:0000313" key="2">
    <source>
        <dbReference type="EMBL" id="EQB40304.1"/>
    </source>
</evidence>
<sequence>MKKTVTFLGIFIILTLFVACADKNAFDKFNMQEDQELAAANLQSSKIKTSQNIDGIVSVIYLNKVYPKIYTNDEYFYVYLYLKDKKEMFDPKKLDDIKLTMRLNSKLPIKIKKLDAKNKFSHLTSVENEWNLYYLVAFKQESEDKISLVLETDQSRSDVLVYQKDE</sequence>
<reference evidence="2 3" key="1">
    <citation type="submission" date="2013-07" db="EMBL/GenBank/DDBJ databases">
        <title>Sulfurimonas hongkongensis AST-10 Genome Sequencing.</title>
        <authorList>
            <person name="Cai L."/>
            <person name="Zhang T."/>
        </authorList>
    </citation>
    <scope>NUCLEOTIDE SEQUENCE [LARGE SCALE GENOMIC DNA]</scope>
    <source>
        <strain evidence="2 3">AST-10</strain>
    </source>
</reference>
<gene>
    <name evidence="2" type="ORF">M947_00475</name>
</gene>
<evidence type="ECO:0000313" key="3">
    <source>
        <dbReference type="Proteomes" id="UP000015520"/>
    </source>
</evidence>
<organism evidence="2 3">
    <name type="scientific">Sulfurimonas hongkongensis</name>
    <dbReference type="NCBI Taxonomy" id="1172190"/>
    <lineage>
        <taxon>Bacteria</taxon>
        <taxon>Pseudomonadati</taxon>
        <taxon>Campylobacterota</taxon>
        <taxon>Epsilonproteobacteria</taxon>
        <taxon>Campylobacterales</taxon>
        <taxon>Sulfurimonadaceae</taxon>
        <taxon>Sulfurimonas</taxon>
    </lineage>
</organism>
<proteinExistence type="predicted"/>
<feature type="signal peptide" evidence="1">
    <location>
        <begin position="1"/>
        <end position="21"/>
    </location>
</feature>
<evidence type="ECO:0008006" key="4">
    <source>
        <dbReference type="Google" id="ProtNLM"/>
    </source>
</evidence>
<comment type="caution">
    <text evidence="2">The sequence shown here is derived from an EMBL/GenBank/DDBJ whole genome shotgun (WGS) entry which is preliminary data.</text>
</comment>
<feature type="chain" id="PRO_5004566422" description="Lipoprotein" evidence="1">
    <location>
        <begin position="22"/>
        <end position="166"/>
    </location>
</feature>
<dbReference type="EMBL" id="AUPZ01000002">
    <property type="protein sequence ID" value="EQB40304.1"/>
    <property type="molecule type" value="Genomic_DNA"/>
</dbReference>
<accession>T0KTI2</accession>
<dbReference type="STRING" id="1172190.M947_00475"/>
<dbReference type="Proteomes" id="UP000015520">
    <property type="component" value="Unassembled WGS sequence"/>
</dbReference>
<evidence type="ECO:0000256" key="1">
    <source>
        <dbReference type="SAM" id="SignalP"/>
    </source>
</evidence>
<dbReference type="PROSITE" id="PS51257">
    <property type="entry name" value="PROKAR_LIPOPROTEIN"/>
    <property type="match status" value="1"/>
</dbReference>
<keyword evidence="1" id="KW-0732">Signal</keyword>
<protein>
    <recommendedName>
        <fullName evidence="4">Lipoprotein</fullName>
    </recommendedName>
</protein>
<dbReference type="RefSeq" id="WP_021286380.1">
    <property type="nucleotide sequence ID" value="NZ_AUPZ01000002.1"/>
</dbReference>
<dbReference type="AlphaFoldDB" id="T0KTI2"/>
<keyword evidence="3" id="KW-1185">Reference proteome</keyword>